<name>A0A6A6R3H2_9PEZI</name>
<dbReference type="Proteomes" id="UP000799750">
    <property type="component" value="Unassembled WGS sequence"/>
</dbReference>
<evidence type="ECO:0000313" key="2">
    <source>
        <dbReference type="EMBL" id="KAF2499099.1"/>
    </source>
</evidence>
<keyword evidence="3" id="KW-1185">Reference proteome</keyword>
<reference evidence="2" key="1">
    <citation type="journal article" date="2020" name="Stud. Mycol.">
        <title>101 Dothideomycetes genomes: a test case for predicting lifestyles and emergence of pathogens.</title>
        <authorList>
            <person name="Haridas S."/>
            <person name="Albert R."/>
            <person name="Binder M."/>
            <person name="Bloem J."/>
            <person name="Labutti K."/>
            <person name="Salamov A."/>
            <person name="Andreopoulos B."/>
            <person name="Baker S."/>
            <person name="Barry K."/>
            <person name="Bills G."/>
            <person name="Bluhm B."/>
            <person name="Cannon C."/>
            <person name="Castanera R."/>
            <person name="Culley D."/>
            <person name="Daum C."/>
            <person name="Ezra D."/>
            <person name="Gonzalez J."/>
            <person name="Henrissat B."/>
            <person name="Kuo A."/>
            <person name="Liang C."/>
            <person name="Lipzen A."/>
            <person name="Lutzoni F."/>
            <person name="Magnuson J."/>
            <person name="Mondo S."/>
            <person name="Nolan M."/>
            <person name="Ohm R."/>
            <person name="Pangilinan J."/>
            <person name="Park H.-J."/>
            <person name="Ramirez L."/>
            <person name="Alfaro M."/>
            <person name="Sun H."/>
            <person name="Tritt A."/>
            <person name="Yoshinaga Y."/>
            <person name="Zwiers L.-H."/>
            <person name="Turgeon B."/>
            <person name="Goodwin S."/>
            <person name="Spatafora J."/>
            <person name="Crous P."/>
            <person name="Grigoriev I."/>
        </authorList>
    </citation>
    <scope>NUCLEOTIDE SEQUENCE</scope>
    <source>
        <strain evidence="2">CBS 269.34</strain>
    </source>
</reference>
<accession>A0A6A6R3H2</accession>
<proteinExistence type="predicted"/>
<sequence length="99" mass="11056">MEVITTKTRSQTKKATEEKEKIDAAATLLKLHQDDAEALRTQLEEQDRARRAIEEAKTPRPGSVASQATIDDRSVPASFREGRAEVELRALIERRRAGG</sequence>
<feature type="region of interest" description="Disordered" evidence="1">
    <location>
        <begin position="47"/>
        <end position="76"/>
    </location>
</feature>
<protein>
    <submittedName>
        <fullName evidence="2">Uncharacterized protein</fullName>
    </submittedName>
</protein>
<dbReference type="AlphaFoldDB" id="A0A6A6R3H2"/>
<evidence type="ECO:0000313" key="3">
    <source>
        <dbReference type="Proteomes" id="UP000799750"/>
    </source>
</evidence>
<organism evidence="2 3">
    <name type="scientific">Lophium mytilinum</name>
    <dbReference type="NCBI Taxonomy" id="390894"/>
    <lineage>
        <taxon>Eukaryota</taxon>
        <taxon>Fungi</taxon>
        <taxon>Dikarya</taxon>
        <taxon>Ascomycota</taxon>
        <taxon>Pezizomycotina</taxon>
        <taxon>Dothideomycetes</taxon>
        <taxon>Pleosporomycetidae</taxon>
        <taxon>Mytilinidiales</taxon>
        <taxon>Mytilinidiaceae</taxon>
        <taxon>Lophium</taxon>
    </lineage>
</organism>
<dbReference type="EMBL" id="MU004184">
    <property type="protein sequence ID" value="KAF2499099.1"/>
    <property type="molecule type" value="Genomic_DNA"/>
</dbReference>
<gene>
    <name evidence="2" type="ORF">BU16DRAFT_557432</name>
</gene>
<feature type="compositionally biased region" description="Basic and acidic residues" evidence="1">
    <location>
        <begin position="47"/>
        <end position="58"/>
    </location>
</feature>
<evidence type="ECO:0000256" key="1">
    <source>
        <dbReference type="SAM" id="MobiDB-lite"/>
    </source>
</evidence>